<protein>
    <recommendedName>
        <fullName evidence="5">Rhomboid family intramembrane serine protease</fullName>
    </recommendedName>
</protein>
<feature type="region of interest" description="Disordered" evidence="1">
    <location>
        <begin position="273"/>
        <end position="311"/>
    </location>
</feature>
<name>A0A7H8N684_9ACTN</name>
<keyword evidence="2" id="KW-0812">Transmembrane</keyword>
<proteinExistence type="predicted"/>
<dbReference type="EMBL" id="CP054929">
    <property type="protein sequence ID" value="QKW49488.1"/>
    <property type="molecule type" value="Genomic_DNA"/>
</dbReference>
<feature type="transmembrane region" description="Helical" evidence="2">
    <location>
        <begin position="97"/>
        <end position="117"/>
    </location>
</feature>
<dbReference type="AlphaFoldDB" id="A0A7H8N684"/>
<reference evidence="3 4" key="1">
    <citation type="submission" date="2020-06" db="EMBL/GenBank/DDBJ databases">
        <title>Genome mining for natural products.</title>
        <authorList>
            <person name="Zhang B."/>
            <person name="Shi J."/>
            <person name="Ge H."/>
        </authorList>
    </citation>
    <scope>NUCLEOTIDE SEQUENCE [LARGE SCALE GENOMIC DNA]</scope>
    <source>
        <strain evidence="3 4">NA00687</strain>
    </source>
</reference>
<evidence type="ECO:0000313" key="4">
    <source>
        <dbReference type="Proteomes" id="UP000509303"/>
    </source>
</evidence>
<evidence type="ECO:0008006" key="5">
    <source>
        <dbReference type="Google" id="ProtNLM"/>
    </source>
</evidence>
<evidence type="ECO:0000313" key="3">
    <source>
        <dbReference type="EMBL" id="QKW49488.1"/>
    </source>
</evidence>
<gene>
    <name evidence="3" type="ORF">HUT08_07920</name>
</gene>
<feature type="transmembrane region" description="Helical" evidence="2">
    <location>
        <begin position="206"/>
        <end position="223"/>
    </location>
</feature>
<accession>A0A7H8N684</accession>
<evidence type="ECO:0000256" key="2">
    <source>
        <dbReference type="SAM" id="Phobius"/>
    </source>
</evidence>
<keyword evidence="2" id="KW-0472">Membrane</keyword>
<keyword evidence="4" id="KW-1185">Reference proteome</keyword>
<dbReference type="Proteomes" id="UP000509303">
    <property type="component" value="Chromosome"/>
</dbReference>
<keyword evidence="2" id="KW-1133">Transmembrane helix</keyword>
<feature type="transmembrane region" description="Helical" evidence="2">
    <location>
        <begin position="38"/>
        <end position="58"/>
    </location>
</feature>
<feature type="compositionally biased region" description="Low complexity" evidence="1">
    <location>
        <begin position="275"/>
        <end position="286"/>
    </location>
</feature>
<organism evidence="3 4">
    <name type="scientific">Streptomyces buecherae</name>
    <dbReference type="NCBI Taxonomy" id="2763006"/>
    <lineage>
        <taxon>Bacteria</taxon>
        <taxon>Bacillati</taxon>
        <taxon>Actinomycetota</taxon>
        <taxon>Actinomycetes</taxon>
        <taxon>Kitasatosporales</taxon>
        <taxon>Streptomycetaceae</taxon>
        <taxon>Streptomyces</taxon>
    </lineage>
</organism>
<feature type="transmembrane region" description="Helical" evidence="2">
    <location>
        <begin position="124"/>
        <end position="143"/>
    </location>
</feature>
<dbReference type="RefSeq" id="WP_176161222.1">
    <property type="nucleotide sequence ID" value="NZ_CP054929.1"/>
</dbReference>
<evidence type="ECO:0000256" key="1">
    <source>
        <dbReference type="SAM" id="MobiDB-lite"/>
    </source>
</evidence>
<sequence length="311" mass="33592">MTPLTPLGLVPAPVRRLVRAEWGSLAEAVREGLARRRAAALTVTITAVFLIVACQYVQNQPWGREPIALLGYVQADQPWWGALLRTPLSLFVPAPDLPVWGGLLQIFVVFAICECALGWRRTLVIAYVATLAGTTYARIGVALGPGGPLGLPPETAQVHDTGPSAAVVGLSVYVCWRHRAWLTGALTIASMVVEVHAKPNLAGREHLVAIGAILVVCAVGTWTERRRAARPGRAGPREWLVRAADGLRDPHGYPGPPLLRVLRTARLLRPHAQRPGRAAALPAPRDGGAHECEKPPSQSWTLRRSRLHRAS</sequence>